<dbReference type="EMBL" id="CP163432">
    <property type="protein sequence ID" value="XDQ13692.1"/>
    <property type="molecule type" value="Genomic_DNA"/>
</dbReference>
<evidence type="ECO:0000259" key="3">
    <source>
        <dbReference type="SMART" id="SM00014"/>
    </source>
</evidence>
<feature type="transmembrane region" description="Helical" evidence="2">
    <location>
        <begin position="253"/>
        <end position="271"/>
    </location>
</feature>
<organism evidence="4">
    <name type="scientific">Streptomyces sp. R11</name>
    <dbReference type="NCBI Taxonomy" id="3238625"/>
    <lineage>
        <taxon>Bacteria</taxon>
        <taxon>Bacillati</taxon>
        <taxon>Actinomycetota</taxon>
        <taxon>Actinomycetes</taxon>
        <taxon>Kitasatosporales</taxon>
        <taxon>Streptomycetaceae</taxon>
        <taxon>Streptomyces</taxon>
    </lineage>
</organism>
<protein>
    <submittedName>
        <fullName evidence="4">Phosphatase PAP2 family protein</fullName>
    </submittedName>
</protein>
<feature type="domain" description="Phosphatidic acid phosphatase type 2/haloperoxidase" evidence="3">
    <location>
        <begin position="159"/>
        <end position="268"/>
    </location>
</feature>
<keyword evidence="2" id="KW-0812">Transmembrane</keyword>
<evidence type="ECO:0000256" key="1">
    <source>
        <dbReference type="SAM" id="MobiDB-lite"/>
    </source>
</evidence>
<proteinExistence type="predicted"/>
<reference evidence="4" key="1">
    <citation type="submission" date="2024-07" db="EMBL/GenBank/DDBJ databases">
        <authorList>
            <person name="Yu S.T."/>
        </authorList>
    </citation>
    <scope>NUCLEOTIDE SEQUENCE</scope>
    <source>
        <strain evidence="4">R11</strain>
    </source>
</reference>
<evidence type="ECO:0000256" key="2">
    <source>
        <dbReference type="SAM" id="Phobius"/>
    </source>
</evidence>
<feature type="transmembrane region" description="Helical" evidence="2">
    <location>
        <begin position="227"/>
        <end position="247"/>
    </location>
</feature>
<dbReference type="InterPro" id="IPR000326">
    <property type="entry name" value="PAP2/HPO"/>
</dbReference>
<dbReference type="SUPFAM" id="SSF48317">
    <property type="entry name" value="Acid phosphatase/Vanadium-dependent haloperoxidase"/>
    <property type="match status" value="1"/>
</dbReference>
<keyword evidence="2" id="KW-1133">Transmembrane helix</keyword>
<name>A0AB39N717_9ACTN</name>
<feature type="transmembrane region" description="Helical" evidence="2">
    <location>
        <begin position="194"/>
        <end position="215"/>
    </location>
</feature>
<feature type="region of interest" description="Disordered" evidence="1">
    <location>
        <begin position="1"/>
        <end position="69"/>
    </location>
</feature>
<feature type="transmembrane region" description="Helical" evidence="2">
    <location>
        <begin position="155"/>
        <end position="174"/>
    </location>
</feature>
<sequence>MRDTPRPEGTLGDFGPRPPQLRPGRALAHTPGASGSGSPHRSDSRPPQTPRGARPSDPDGRPGTTPPVPGRPTSLFVLLGLLGLPALLFALITWQVVADGPLVDLDEATSQALTHPDPFSELLADLGNVPVAVPVLAVSLMYVAWRARSTGTHHWWLPVASAALLMALVPALVIPLKILTDRPGTPVVPPATGYYPSGHTATAAIAYGAATLLLLPWLSSVSARRAALVTCAVLNLGVGFGLVRRGYHWPLDVVASWCLCTVLLTLLWLLLSRSSRRTSAETPSFRTGPS</sequence>
<gene>
    <name evidence="4" type="ORF">AB5J55_30675</name>
</gene>
<dbReference type="AlphaFoldDB" id="A0AB39N717"/>
<keyword evidence="2" id="KW-0472">Membrane</keyword>
<dbReference type="InterPro" id="IPR036938">
    <property type="entry name" value="PAP2/HPO_sf"/>
</dbReference>
<dbReference type="Pfam" id="PF01569">
    <property type="entry name" value="PAP2"/>
    <property type="match status" value="1"/>
</dbReference>
<feature type="transmembrane region" description="Helical" evidence="2">
    <location>
        <begin position="122"/>
        <end position="143"/>
    </location>
</feature>
<dbReference type="SMART" id="SM00014">
    <property type="entry name" value="acidPPc"/>
    <property type="match status" value="1"/>
</dbReference>
<accession>A0AB39N717</accession>
<dbReference type="Gene3D" id="1.20.144.10">
    <property type="entry name" value="Phosphatidic acid phosphatase type 2/haloperoxidase"/>
    <property type="match status" value="1"/>
</dbReference>
<dbReference type="RefSeq" id="WP_369273721.1">
    <property type="nucleotide sequence ID" value="NZ_CP163432.1"/>
</dbReference>
<feature type="transmembrane region" description="Helical" evidence="2">
    <location>
        <begin position="75"/>
        <end position="97"/>
    </location>
</feature>
<evidence type="ECO:0000313" key="4">
    <source>
        <dbReference type="EMBL" id="XDQ13692.1"/>
    </source>
</evidence>